<dbReference type="InterPro" id="IPR043502">
    <property type="entry name" value="DNA/RNA_pol_sf"/>
</dbReference>
<dbReference type="PANTHER" id="PTHR41694">
    <property type="entry name" value="ENDOGENOUS RETROVIRUS GROUP K MEMBER POL PROTEIN"/>
    <property type="match status" value="1"/>
</dbReference>
<dbReference type="EMBL" id="QRBI01000179">
    <property type="protein sequence ID" value="RMB96118.1"/>
    <property type="molecule type" value="Genomic_DNA"/>
</dbReference>
<dbReference type="AlphaFoldDB" id="A0A3M0J5B6"/>
<keyword evidence="6" id="KW-0255">Endonuclease</keyword>
<protein>
    <recommendedName>
        <fullName evidence="2">ribonuclease H</fullName>
        <ecNumber evidence="2">3.1.26.4</ecNumber>
    </recommendedName>
</protein>
<evidence type="ECO:0000256" key="2">
    <source>
        <dbReference type="ARBA" id="ARBA00012180"/>
    </source>
</evidence>
<dbReference type="GO" id="GO:0003964">
    <property type="term" value="F:RNA-directed DNA polymerase activity"/>
    <property type="evidence" value="ECO:0007669"/>
    <property type="project" value="UniProtKB-KW"/>
</dbReference>
<evidence type="ECO:0000256" key="7">
    <source>
        <dbReference type="ARBA" id="ARBA00022801"/>
    </source>
</evidence>
<proteinExistence type="inferred from homology"/>
<evidence type="ECO:0000256" key="5">
    <source>
        <dbReference type="ARBA" id="ARBA00022722"/>
    </source>
</evidence>
<evidence type="ECO:0000256" key="9">
    <source>
        <dbReference type="SAM" id="MobiDB-lite"/>
    </source>
</evidence>
<gene>
    <name evidence="11" type="ORF">DUI87_27404</name>
</gene>
<feature type="domain" description="Reverse transcriptase" evidence="10">
    <location>
        <begin position="1"/>
        <end position="92"/>
    </location>
</feature>
<keyword evidence="5" id="KW-0540">Nuclease</keyword>
<keyword evidence="3" id="KW-0808">Transferase</keyword>
<keyword evidence="12" id="KW-1185">Reference proteome</keyword>
<dbReference type="PANTHER" id="PTHR41694:SF3">
    <property type="entry name" value="RNA-DIRECTED DNA POLYMERASE-RELATED"/>
    <property type="match status" value="1"/>
</dbReference>
<dbReference type="OrthoDB" id="9319918at2759"/>
<dbReference type="Gene3D" id="3.30.70.270">
    <property type="match status" value="1"/>
</dbReference>
<dbReference type="PROSITE" id="PS50878">
    <property type="entry name" value="RT_POL"/>
    <property type="match status" value="1"/>
</dbReference>
<evidence type="ECO:0000313" key="11">
    <source>
        <dbReference type="EMBL" id="RMB96118.1"/>
    </source>
</evidence>
<dbReference type="GO" id="GO:0004523">
    <property type="term" value="F:RNA-DNA hybrid ribonuclease activity"/>
    <property type="evidence" value="ECO:0007669"/>
    <property type="project" value="UniProtKB-EC"/>
</dbReference>
<sequence>MESYASGHVKFASVMPMVYVAHALSGVRKQFPDARVYHYMDDILVATPTQDELLRIQPQLLNALHSHGLQVAPEKGRVRPWKLHVAKTGLTLPRPAVGHVISAPGSSLSISDQPGFLPPLFLLRLEDTGGGEREENSAHPSVTITAASAKPGP</sequence>
<evidence type="ECO:0000256" key="6">
    <source>
        <dbReference type="ARBA" id="ARBA00022759"/>
    </source>
</evidence>
<dbReference type="EC" id="3.1.26.4" evidence="2"/>
<dbReference type="Proteomes" id="UP000269221">
    <property type="component" value="Unassembled WGS sequence"/>
</dbReference>
<dbReference type="Pfam" id="PF00078">
    <property type="entry name" value="RVT_1"/>
    <property type="match status" value="1"/>
</dbReference>
<evidence type="ECO:0000256" key="8">
    <source>
        <dbReference type="ARBA" id="ARBA00022918"/>
    </source>
</evidence>
<keyword evidence="7" id="KW-0378">Hydrolase</keyword>
<name>A0A3M0J5B6_HIRRU</name>
<feature type="region of interest" description="Disordered" evidence="9">
    <location>
        <begin position="129"/>
        <end position="153"/>
    </location>
</feature>
<dbReference type="GO" id="GO:0035613">
    <property type="term" value="F:RNA stem-loop binding"/>
    <property type="evidence" value="ECO:0007669"/>
    <property type="project" value="TreeGrafter"/>
</dbReference>
<evidence type="ECO:0000259" key="10">
    <source>
        <dbReference type="PROSITE" id="PS50878"/>
    </source>
</evidence>
<accession>A0A3M0J5B6</accession>
<comment type="caution">
    <text evidence="11">The sequence shown here is derived from an EMBL/GenBank/DDBJ whole genome shotgun (WGS) entry which is preliminary data.</text>
</comment>
<organism evidence="11 12">
    <name type="scientific">Hirundo rustica rustica</name>
    <dbReference type="NCBI Taxonomy" id="333673"/>
    <lineage>
        <taxon>Eukaryota</taxon>
        <taxon>Metazoa</taxon>
        <taxon>Chordata</taxon>
        <taxon>Craniata</taxon>
        <taxon>Vertebrata</taxon>
        <taxon>Euteleostomi</taxon>
        <taxon>Archelosauria</taxon>
        <taxon>Archosauria</taxon>
        <taxon>Dinosauria</taxon>
        <taxon>Saurischia</taxon>
        <taxon>Theropoda</taxon>
        <taxon>Coelurosauria</taxon>
        <taxon>Aves</taxon>
        <taxon>Neognathae</taxon>
        <taxon>Neoaves</taxon>
        <taxon>Telluraves</taxon>
        <taxon>Australaves</taxon>
        <taxon>Passeriformes</taxon>
        <taxon>Sylvioidea</taxon>
        <taxon>Hirundinidae</taxon>
        <taxon>Hirundo</taxon>
    </lineage>
</organism>
<comment type="similarity">
    <text evidence="1">Belongs to the beta type-B retroviral polymerase family. HERV class-II K(HML-2) pol subfamily.</text>
</comment>
<keyword evidence="4" id="KW-0548">Nucleotidyltransferase</keyword>
<evidence type="ECO:0000256" key="1">
    <source>
        <dbReference type="ARBA" id="ARBA00010879"/>
    </source>
</evidence>
<evidence type="ECO:0000256" key="4">
    <source>
        <dbReference type="ARBA" id="ARBA00022695"/>
    </source>
</evidence>
<reference evidence="11 12" key="1">
    <citation type="submission" date="2018-07" db="EMBL/GenBank/DDBJ databases">
        <title>A high quality draft genome assembly of the barn swallow (H. rustica rustica).</title>
        <authorList>
            <person name="Formenti G."/>
            <person name="Chiara M."/>
            <person name="Poveda L."/>
            <person name="Francoijs K.-J."/>
            <person name="Bonisoli-Alquati A."/>
            <person name="Canova L."/>
            <person name="Gianfranceschi L."/>
            <person name="Horner D.S."/>
            <person name="Saino N."/>
        </authorList>
    </citation>
    <scope>NUCLEOTIDE SEQUENCE [LARGE SCALE GENOMIC DNA]</scope>
    <source>
        <strain evidence="11">Chelidonia</strain>
        <tissue evidence="11">Blood</tissue>
    </source>
</reference>
<dbReference type="SUPFAM" id="SSF56672">
    <property type="entry name" value="DNA/RNA polymerases"/>
    <property type="match status" value="1"/>
</dbReference>
<dbReference type="InterPro" id="IPR000477">
    <property type="entry name" value="RT_dom"/>
</dbReference>
<dbReference type="InterPro" id="IPR043128">
    <property type="entry name" value="Rev_trsase/Diguanyl_cyclase"/>
</dbReference>
<evidence type="ECO:0000256" key="3">
    <source>
        <dbReference type="ARBA" id="ARBA00022679"/>
    </source>
</evidence>
<evidence type="ECO:0000313" key="12">
    <source>
        <dbReference type="Proteomes" id="UP000269221"/>
    </source>
</evidence>
<keyword evidence="8" id="KW-0695">RNA-directed DNA polymerase</keyword>